<gene>
    <name evidence="7" type="ORF">V8G54_020121</name>
</gene>
<feature type="transmembrane region" description="Helical" evidence="6">
    <location>
        <begin position="422"/>
        <end position="442"/>
    </location>
</feature>
<feature type="transmembrane region" description="Helical" evidence="6">
    <location>
        <begin position="328"/>
        <end position="349"/>
    </location>
</feature>
<protein>
    <recommendedName>
        <fullName evidence="6">Choline transporter-like protein</fullName>
    </recommendedName>
</protein>
<feature type="transmembrane region" description="Helical" evidence="6">
    <location>
        <begin position="643"/>
        <end position="665"/>
    </location>
</feature>
<evidence type="ECO:0000256" key="1">
    <source>
        <dbReference type="ARBA" id="ARBA00004141"/>
    </source>
</evidence>
<feature type="transmembrane region" description="Helical" evidence="6">
    <location>
        <begin position="463"/>
        <end position="488"/>
    </location>
</feature>
<keyword evidence="8" id="KW-1185">Reference proteome</keyword>
<dbReference type="GO" id="GO:0022857">
    <property type="term" value="F:transmembrane transporter activity"/>
    <property type="evidence" value="ECO:0007669"/>
    <property type="project" value="UniProtKB-UniRule"/>
</dbReference>
<comment type="subcellular location">
    <subcellularLocation>
        <location evidence="6">Cell membrane</location>
        <topology evidence="6">Multi-pass membrane protein</topology>
    </subcellularLocation>
    <subcellularLocation>
        <location evidence="1">Membrane</location>
        <topology evidence="1">Multi-pass membrane protein</topology>
    </subcellularLocation>
</comment>
<reference evidence="7 8" key="1">
    <citation type="journal article" date="2023" name="Life. Sci Alliance">
        <title>Evolutionary insights into 3D genome organization and epigenetic landscape of Vigna mungo.</title>
        <authorList>
            <person name="Junaid A."/>
            <person name="Singh B."/>
            <person name="Bhatia S."/>
        </authorList>
    </citation>
    <scope>NUCLEOTIDE SEQUENCE [LARGE SCALE GENOMIC DNA]</scope>
    <source>
        <strain evidence="7">Urdbean</strain>
    </source>
</reference>
<dbReference type="GO" id="GO:0005886">
    <property type="term" value="C:plasma membrane"/>
    <property type="evidence" value="ECO:0007669"/>
    <property type="project" value="UniProtKB-SubCell"/>
</dbReference>
<sequence length="740" mass="82637">MLRLVSERGSKIHDFSVISSKFVSVRFDLGFHASRKMEDEDTAVSVILGMFAGFGLLLVVRRKNEDRLVVLEWANTRVRVFVFAFRYCGSLFVGGDERSFTFLEPPQTVVNGVAGDIASRQRHRSPFLHFGSHATTPSDQSLSFERAQPPRVASQSTTNTMGHGQGRRRLPFVCKQGKNPPLSLKSWSLPPSATSPTIGLCSNGGWRRTLLRLEMTSMEGWFTWCVRELPSRFWVLLGFLWQIRGRWWQFGCVDCCGLRRLGGGPVKWIAHEISYVNYSLHALHLLHITWLKKLKSTWSFLVQAQVSNFSDRTTVAGQAARRVFQILFYLYFFLVAVLVIFLVIYGLVSDAHTHHFHPQKWYPPLLASTACAGLVGFTWQRITARHSTRVVRLAFWLGPLLTCAMGIMFICIGTAVSLAVGVLALVSALIQSLYGCWASPRFEYGTRILSVSIAFPPNKTQGLTLYSILIGLFYCCFLVAGIGGARAIENRTKISAFFIFLILLSLGWTMQFLKNAMYVTISRVKYMAFSGGVDMDTRIAFCDTIKHLTGCVSIGSILVPIIVLFRGFARATSLVGGDTDEFMFSCVSCYMGIASLLVIRGNRWGFVHVGVYNKGFVQASSDTWEMFIRVGLVELIDLDLTGVFCFLSGVGTGAICSLVSGIWSLVTHKSYATEVSIYAFLIGYFMCRLALAWAQACVAAYYVAYAENPQSTHFDSTIPVRLEQLNRSQALQIFRAGNFS</sequence>
<evidence type="ECO:0000256" key="5">
    <source>
        <dbReference type="ARBA" id="ARBA00023136"/>
    </source>
</evidence>
<dbReference type="Proteomes" id="UP001374535">
    <property type="component" value="Chromosome 6"/>
</dbReference>
<dbReference type="Pfam" id="PF04515">
    <property type="entry name" value="Choline_transpo"/>
    <property type="match status" value="1"/>
</dbReference>
<evidence type="ECO:0000256" key="3">
    <source>
        <dbReference type="ARBA" id="ARBA00022692"/>
    </source>
</evidence>
<proteinExistence type="inferred from homology"/>
<keyword evidence="5 6" id="KW-0472">Membrane</keyword>
<dbReference type="PANTHER" id="PTHR12385">
    <property type="entry name" value="CHOLINE TRANSPORTER-LIKE (SLC FAMILY 44)"/>
    <property type="match status" value="1"/>
</dbReference>
<keyword evidence="4 6" id="KW-1133">Transmembrane helix</keyword>
<keyword evidence="3 6" id="KW-0812">Transmembrane</keyword>
<feature type="transmembrane region" description="Helical" evidence="6">
    <location>
        <begin position="391"/>
        <end position="416"/>
    </location>
</feature>
<name>A0AAQ3ND34_VIGMU</name>
<dbReference type="AlphaFoldDB" id="A0AAQ3ND34"/>
<feature type="transmembrane region" description="Helical" evidence="6">
    <location>
        <begin position="581"/>
        <end position="599"/>
    </location>
</feature>
<organism evidence="7 8">
    <name type="scientific">Vigna mungo</name>
    <name type="common">Black gram</name>
    <name type="synonym">Phaseolus mungo</name>
    <dbReference type="NCBI Taxonomy" id="3915"/>
    <lineage>
        <taxon>Eukaryota</taxon>
        <taxon>Viridiplantae</taxon>
        <taxon>Streptophyta</taxon>
        <taxon>Embryophyta</taxon>
        <taxon>Tracheophyta</taxon>
        <taxon>Spermatophyta</taxon>
        <taxon>Magnoliopsida</taxon>
        <taxon>eudicotyledons</taxon>
        <taxon>Gunneridae</taxon>
        <taxon>Pentapetalae</taxon>
        <taxon>rosids</taxon>
        <taxon>fabids</taxon>
        <taxon>Fabales</taxon>
        <taxon>Fabaceae</taxon>
        <taxon>Papilionoideae</taxon>
        <taxon>50 kb inversion clade</taxon>
        <taxon>NPAAA clade</taxon>
        <taxon>indigoferoid/millettioid clade</taxon>
        <taxon>Phaseoleae</taxon>
        <taxon>Vigna</taxon>
    </lineage>
</organism>
<dbReference type="EMBL" id="CP144695">
    <property type="protein sequence ID" value="WVZ06775.1"/>
    <property type="molecule type" value="Genomic_DNA"/>
</dbReference>
<evidence type="ECO:0000256" key="4">
    <source>
        <dbReference type="ARBA" id="ARBA00022989"/>
    </source>
</evidence>
<comment type="similarity">
    <text evidence="2 6">Belongs to the CTL (choline transporter-like) family.</text>
</comment>
<evidence type="ECO:0000256" key="6">
    <source>
        <dbReference type="RuleBase" id="RU368066"/>
    </source>
</evidence>
<feature type="transmembrane region" description="Helical" evidence="6">
    <location>
        <begin position="494"/>
        <end position="513"/>
    </location>
</feature>
<accession>A0AAQ3ND34</accession>
<feature type="transmembrane region" description="Helical" evidence="6">
    <location>
        <begin position="548"/>
        <end position="569"/>
    </location>
</feature>
<comment type="function">
    <text evidence="6">Choline transporter.</text>
</comment>
<dbReference type="InterPro" id="IPR007603">
    <property type="entry name" value="Choline_transptr-like"/>
</dbReference>
<feature type="transmembrane region" description="Helical" evidence="6">
    <location>
        <begin position="42"/>
        <end position="60"/>
    </location>
</feature>
<evidence type="ECO:0000313" key="8">
    <source>
        <dbReference type="Proteomes" id="UP001374535"/>
    </source>
</evidence>
<evidence type="ECO:0000256" key="2">
    <source>
        <dbReference type="ARBA" id="ARBA00007168"/>
    </source>
</evidence>
<evidence type="ECO:0000313" key="7">
    <source>
        <dbReference type="EMBL" id="WVZ06775.1"/>
    </source>
</evidence>
<dbReference type="PANTHER" id="PTHR12385:SF84">
    <property type="entry name" value="CHOLINE TRANSPORTER-LIKE PROTEIN"/>
    <property type="match status" value="1"/>
</dbReference>
<feature type="transmembrane region" description="Helical" evidence="6">
    <location>
        <begin position="677"/>
        <end position="704"/>
    </location>
</feature>
<feature type="transmembrane region" description="Helical" evidence="6">
    <location>
        <begin position="361"/>
        <end position="379"/>
    </location>
</feature>